<dbReference type="InterPro" id="IPR002478">
    <property type="entry name" value="PUA"/>
</dbReference>
<keyword evidence="4 8" id="KW-0808">Transferase</keyword>
<keyword evidence="5 8" id="KW-0547">Nucleotide-binding</keyword>
<comment type="similarity">
    <text evidence="8">Belongs to the glutamate 5-kinase family.</text>
</comment>
<dbReference type="SMART" id="SM00359">
    <property type="entry name" value="PUA"/>
    <property type="match status" value="1"/>
</dbReference>
<dbReference type="AlphaFoldDB" id="A0A7V4TGN8"/>
<feature type="binding site" evidence="8">
    <location>
        <position position="16"/>
    </location>
    <ligand>
        <name>ATP</name>
        <dbReference type="ChEBI" id="CHEBI:30616"/>
    </ligand>
</feature>
<evidence type="ECO:0000256" key="3">
    <source>
        <dbReference type="ARBA" id="ARBA00022650"/>
    </source>
</evidence>
<evidence type="ECO:0000256" key="2">
    <source>
        <dbReference type="ARBA" id="ARBA00022605"/>
    </source>
</evidence>
<dbReference type="SUPFAM" id="SSF88697">
    <property type="entry name" value="PUA domain-like"/>
    <property type="match status" value="1"/>
</dbReference>
<feature type="binding site" evidence="8">
    <location>
        <begin position="216"/>
        <end position="222"/>
    </location>
    <ligand>
        <name>ATP</name>
        <dbReference type="ChEBI" id="CHEBI:30616"/>
    </ligand>
</feature>
<accession>A0A7V4TGN8</accession>
<dbReference type="GO" id="GO:0005829">
    <property type="term" value="C:cytosol"/>
    <property type="evidence" value="ECO:0007669"/>
    <property type="project" value="TreeGrafter"/>
</dbReference>
<dbReference type="HAMAP" id="MF_00456">
    <property type="entry name" value="ProB"/>
    <property type="match status" value="1"/>
</dbReference>
<comment type="catalytic activity">
    <reaction evidence="8">
        <text>L-glutamate + ATP = L-glutamyl 5-phosphate + ADP</text>
        <dbReference type="Rhea" id="RHEA:14877"/>
        <dbReference type="ChEBI" id="CHEBI:29985"/>
        <dbReference type="ChEBI" id="CHEBI:30616"/>
        <dbReference type="ChEBI" id="CHEBI:58274"/>
        <dbReference type="ChEBI" id="CHEBI:456216"/>
        <dbReference type="EC" id="2.7.2.11"/>
    </reaction>
</comment>
<organism evidence="10">
    <name type="scientific">Candidatus Caldatribacterium saccharofermentans</name>
    <dbReference type="NCBI Taxonomy" id="1454753"/>
    <lineage>
        <taxon>Bacteria</taxon>
        <taxon>Pseudomonadati</taxon>
        <taxon>Atribacterota</taxon>
        <taxon>Atribacteria</taxon>
        <taxon>Atribacterales</taxon>
        <taxon>Candidatus Caldatribacteriaceae</taxon>
        <taxon>Candidatus Caldatribacterium</taxon>
    </lineage>
</organism>
<keyword evidence="2 8" id="KW-0028">Amino-acid biosynthesis</keyword>
<dbReference type="UniPathway" id="UPA00098">
    <property type="reaction ID" value="UER00359"/>
</dbReference>
<evidence type="ECO:0000256" key="7">
    <source>
        <dbReference type="ARBA" id="ARBA00022840"/>
    </source>
</evidence>
<dbReference type="Gene3D" id="3.40.1160.10">
    <property type="entry name" value="Acetylglutamate kinase-like"/>
    <property type="match status" value="1"/>
</dbReference>
<evidence type="ECO:0000256" key="8">
    <source>
        <dbReference type="HAMAP-Rule" id="MF_00456"/>
    </source>
</evidence>
<dbReference type="Pfam" id="PF01472">
    <property type="entry name" value="PUA"/>
    <property type="match status" value="1"/>
</dbReference>
<proteinExistence type="inferred from homology"/>
<dbReference type="GO" id="GO:0055129">
    <property type="term" value="P:L-proline biosynthetic process"/>
    <property type="evidence" value="ECO:0007669"/>
    <property type="project" value="UniProtKB-UniRule"/>
</dbReference>
<dbReference type="PANTHER" id="PTHR43654">
    <property type="entry name" value="GLUTAMATE 5-KINASE"/>
    <property type="match status" value="1"/>
</dbReference>
<dbReference type="InterPro" id="IPR036974">
    <property type="entry name" value="PUA_sf"/>
</dbReference>
<dbReference type="Gene3D" id="2.30.130.10">
    <property type="entry name" value="PUA domain"/>
    <property type="match status" value="1"/>
</dbReference>
<evidence type="ECO:0000256" key="5">
    <source>
        <dbReference type="ARBA" id="ARBA00022741"/>
    </source>
</evidence>
<dbReference type="InterPro" id="IPR041739">
    <property type="entry name" value="G5K_ProB"/>
</dbReference>
<dbReference type="CDD" id="cd04242">
    <property type="entry name" value="AAK_G5K_ProB"/>
    <property type="match status" value="1"/>
</dbReference>
<comment type="pathway">
    <text evidence="8">Amino-acid biosynthesis; L-proline biosynthesis; L-glutamate 5-semialdehyde from L-glutamate: step 1/2.</text>
</comment>
<evidence type="ECO:0000256" key="4">
    <source>
        <dbReference type="ARBA" id="ARBA00022679"/>
    </source>
</evidence>
<feature type="binding site" evidence="8">
    <location>
        <begin position="174"/>
        <end position="175"/>
    </location>
    <ligand>
        <name>ATP</name>
        <dbReference type="ChEBI" id="CHEBI:30616"/>
    </ligand>
</feature>
<dbReference type="PIRSF" id="PIRSF000729">
    <property type="entry name" value="GK"/>
    <property type="match status" value="1"/>
</dbReference>
<dbReference type="InterPro" id="IPR011529">
    <property type="entry name" value="Glu_5kinase"/>
</dbReference>
<keyword evidence="1 8" id="KW-0963">Cytoplasm</keyword>
<dbReference type="PRINTS" id="PR00474">
    <property type="entry name" value="GLU5KINASE"/>
</dbReference>
<dbReference type="InterPro" id="IPR005715">
    <property type="entry name" value="Glu_5kinase/COase_Synthase"/>
</dbReference>
<dbReference type="PANTHER" id="PTHR43654:SF1">
    <property type="entry name" value="ISOPENTENYL PHOSPHATE KINASE"/>
    <property type="match status" value="1"/>
</dbReference>
<evidence type="ECO:0000259" key="9">
    <source>
        <dbReference type="SMART" id="SM00359"/>
    </source>
</evidence>
<protein>
    <recommendedName>
        <fullName evidence="8">Glutamate 5-kinase</fullName>
        <ecNumber evidence="8">2.7.2.11</ecNumber>
    </recommendedName>
    <alternativeName>
        <fullName evidence="8">Gamma-glutamyl kinase</fullName>
        <shortName evidence="8">GK</shortName>
    </alternativeName>
</protein>
<evidence type="ECO:0000313" key="10">
    <source>
        <dbReference type="EMBL" id="HGY38759.1"/>
    </source>
</evidence>
<keyword evidence="7 8" id="KW-0067">ATP-binding</keyword>
<feature type="binding site" evidence="8">
    <location>
        <position position="154"/>
    </location>
    <ligand>
        <name>substrate</name>
    </ligand>
</feature>
<evidence type="ECO:0000256" key="1">
    <source>
        <dbReference type="ARBA" id="ARBA00022490"/>
    </source>
</evidence>
<dbReference type="InterPro" id="IPR001057">
    <property type="entry name" value="Glu/AcGlu_kinase"/>
</dbReference>
<reference evidence="10" key="1">
    <citation type="journal article" date="2020" name="mSystems">
        <title>Genome- and Community-Level Interaction Insights into Carbon Utilization and Element Cycling Functions of Hydrothermarchaeota in Hydrothermal Sediment.</title>
        <authorList>
            <person name="Zhou Z."/>
            <person name="Liu Y."/>
            <person name="Xu W."/>
            <person name="Pan J."/>
            <person name="Luo Z.H."/>
            <person name="Li M."/>
        </authorList>
    </citation>
    <scope>NUCLEOTIDE SEQUENCE [LARGE SCALE GENOMIC DNA]</scope>
    <source>
        <strain evidence="10">SpSt-82</strain>
    </source>
</reference>
<dbReference type="InterPro" id="IPR001048">
    <property type="entry name" value="Asp/Glu/Uridylate_kinase"/>
</dbReference>
<dbReference type="InterPro" id="IPR019797">
    <property type="entry name" value="Glutamate_5-kinase_CS"/>
</dbReference>
<dbReference type="PROSITE" id="PS50890">
    <property type="entry name" value="PUA"/>
    <property type="match status" value="1"/>
</dbReference>
<keyword evidence="3 8" id="KW-0641">Proline biosynthesis</keyword>
<dbReference type="GO" id="GO:0004349">
    <property type="term" value="F:glutamate 5-kinase activity"/>
    <property type="evidence" value="ECO:0007669"/>
    <property type="project" value="UniProtKB-UniRule"/>
</dbReference>
<dbReference type="SUPFAM" id="SSF53633">
    <property type="entry name" value="Carbamate kinase-like"/>
    <property type="match status" value="1"/>
</dbReference>
<dbReference type="CDD" id="cd21157">
    <property type="entry name" value="PUA_G5K"/>
    <property type="match status" value="1"/>
</dbReference>
<evidence type="ECO:0000256" key="6">
    <source>
        <dbReference type="ARBA" id="ARBA00022777"/>
    </source>
</evidence>
<dbReference type="RefSeq" id="WP_017872523.1">
    <property type="nucleotide sequence ID" value="NZ_CP187957.1"/>
</dbReference>
<dbReference type="GO" id="GO:0005524">
    <property type="term" value="F:ATP binding"/>
    <property type="evidence" value="ECO:0007669"/>
    <property type="project" value="UniProtKB-KW"/>
</dbReference>
<dbReference type="EMBL" id="DTIY01000020">
    <property type="protein sequence ID" value="HGY38759.1"/>
    <property type="molecule type" value="Genomic_DNA"/>
</dbReference>
<feature type="domain" description="PUA" evidence="9">
    <location>
        <begin position="282"/>
        <end position="355"/>
    </location>
</feature>
<dbReference type="EC" id="2.7.2.11" evidence="8"/>
<comment type="caution">
    <text evidence="10">The sequence shown here is derived from an EMBL/GenBank/DDBJ whole genome shotgun (WGS) entry which is preliminary data.</text>
</comment>
<dbReference type="GO" id="GO:0003723">
    <property type="term" value="F:RNA binding"/>
    <property type="evidence" value="ECO:0007669"/>
    <property type="project" value="InterPro"/>
</dbReference>
<dbReference type="FunFam" id="3.40.1160.10:FF:000018">
    <property type="entry name" value="Glutamate 5-kinase"/>
    <property type="match status" value="1"/>
</dbReference>
<feature type="binding site" evidence="8">
    <location>
        <position position="142"/>
    </location>
    <ligand>
        <name>substrate</name>
    </ligand>
</feature>
<comment type="function">
    <text evidence="8">Catalyzes the transfer of a phosphate group to glutamate to form L-glutamate 5-phosphate.</text>
</comment>
<dbReference type="FunFam" id="2.30.130.10:FF:000007">
    <property type="entry name" value="Glutamate 5-kinase"/>
    <property type="match status" value="1"/>
</dbReference>
<name>A0A7V4TGN8_9BACT</name>
<feature type="binding site" evidence="8">
    <location>
        <position position="55"/>
    </location>
    <ligand>
        <name>substrate</name>
    </ligand>
</feature>
<gene>
    <name evidence="8 10" type="primary">proB</name>
    <name evidence="10" type="ORF">ENW11_02975</name>
</gene>
<sequence>MERKTIVTNARRLVVKVGSSLLVDGFSLSQGRLRSLAKSIVEARAQGREVVLVSSGAVACGMSALGITRRRNDIPFKQAMAAVGQGILMQHYCSVFAEFGVRVAQILLAPEDVHNRSKYLNARNTFEALLRLGIVPIVNENDTVAVEEIKFGDNDRLSALVASIVDADLLIILSDVEGLYTDDPRRFPQAELIPEVRVIDEEIERMAKREGSTFATGGMRSKILAARIATLSGIGVIVASGKDFGILLRLLAGEALGTFFYPAEHSLRGKKRWIAFGMIPQGQVVVDEGAKRALFEKKSLLPAGVVDVLGRFEAGDCVEVVGEDGELIGRGIVNYSSEELEKIRGLRSTRIEEILGQGDWSEEVIHADDFVFLGGKYDGDHPGNCQKG</sequence>
<keyword evidence="6 8" id="KW-0418">Kinase</keyword>
<dbReference type="PROSITE" id="PS00902">
    <property type="entry name" value="GLUTAMATE_5_KINASE"/>
    <property type="match status" value="1"/>
</dbReference>
<dbReference type="Pfam" id="PF00696">
    <property type="entry name" value="AA_kinase"/>
    <property type="match status" value="1"/>
</dbReference>
<dbReference type="InterPro" id="IPR036393">
    <property type="entry name" value="AceGlu_kinase-like_sf"/>
</dbReference>
<dbReference type="InterPro" id="IPR015947">
    <property type="entry name" value="PUA-like_sf"/>
</dbReference>
<comment type="subcellular location">
    <subcellularLocation>
        <location evidence="8">Cytoplasm</location>
    </subcellularLocation>
</comment>
<dbReference type="NCBIfam" id="TIGR01027">
    <property type="entry name" value="proB"/>
    <property type="match status" value="1"/>
</dbReference>